<gene>
    <name evidence="3" type="ORF">U9M48_025408</name>
</gene>
<reference evidence="3 4" key="1">
    <citation type="submission" date="2024-02" db="EMBL/GenBank/DDBJ databases">
        <title>High-quality chromosome-scale genome assembly of Pensacola bahiagrass (Paspalum notatum Flugge var. saurae).</title>
        <authorList>
            <person name="Vega J.M."/>
            <person name="Podio M."/>
            <person name="Orjuela J."/>
            <person name="Siena L.A."/>
            <person name="Pessino S.C."/>
            <person name="Combes M.C."/>
            <person name="Mariac C."/>
            <person name="Albertini E."/>
            <person name="Pupilli F."/>
            <person name="Ortiz J.P.A."/>
            <person name="Leblanc O."/>
        </authorList>
    </citation>
    <scope>NUCLEOTIDE SEQUENCE [LARGE SCALE GENOMIC DNA]</scope>
    <source>
        <strain evidence="3">R1</strain>
        <tissue evidence="3">Leaf</tissue>
    </source>
</reference>
<dbReference type="EMBL" id="CP144749">
    <property type="protein sequence ID" value="WVZ77551.1"/>
    <property type="molecule type" value="Genomic_DNA"/>
</dbReference>
<sequence>GVGGCPATLIRGPCSAVVARAAQPNHKGKPSLSLPRGRRGDPCPLPLPPPSSSFLPPPLPLPLPLIGGRGGKGEEEEEEEEEGDDDVDIINKQGPRPAYIVGRPILDLALADPSTSSSGTAPRRATNMAAAAGNAAVVPKFGSWDAENIGYTVFFDKVRDNKPAPNKPPGAAAAGGGGGGYDFDPYEHYESLSRKVPSRPPSSHGQQRHHQPAPRQQAPGAGGGAYDFDPYEHYDSSSLSGAGRNLPSRPPSSHGHGYDYDYDYDPYERYENLSARNAPSSRPPATHGHHGHAPPQHHRPGPALHQQQQQQYHQQQPGGHGYHRRTGSSGSAAGSEASSRGSKFSPPRPYQPRYSGNTNLPHQGAGHGHAQYHHQQQHGAPRAASASPSPPRHRPPAPAPPRRANGNPPKPSGAVPRFGVWDEQNAAVAAQGFTVQFEKVKRHREEARTAPAPPPPPPKLLPTSPGRDHRAAAGARRHGPGKRKAERRSFMSRVYRCMFPRVRE</sequence>
<feature type="region of interest" description="Disordered" evidence="1">
    <location>
        <begin position="19"/>
        <end position="94"/>
    </location>
</feature>
<feature type="compositionally biased region" description="Basic residues" evidence="1">
    <location>
        <begin position="475"/>
        <end position="486"/>
    </location>
</feature>
<dbReference type="Proteomes" id="UP001341281">
    <property type="component" value="Chromosome 05"/>
</dbReference>
<feature type="compositionally biased region" description="Pro residues" evidence="1">
    <location>
        <begin position="43"/>
        <end position="63"/>
    </location>
</feature>
<name>A0AAQ3TQD6_PASNO</name>
<dbReference type="AlphaFoldDB" id="A0AAQ3TQD6"/>
<dbReference type="GO" id="GO:0005886">
    <property type="term" value="C:plasma membrane"/>
    <property type="evidence" value="ECO:0007669"/>
    <property type="project" value="TreeGrafter"/>
</dbReference>
<accession>A0AAQ3TQD6</accession>
<feature type="region of interest" description="Disordered" evidence="1">
    <location>
        <begin position="440"/>
        <end position="493"/>
    </location>
</feature>
<evidence type="ECO:0000256" key="1">
    <source>
        <dbReference type="SAM" id="MobiDB-lite"/>
    </source>
</evidence>
<feature type="domain" description="RIN4 pathogenic type III effector avirulence factor Avr cleavage site" evidence="2">
    <location>
        <begin position="134"/>
        <end position="162"/>
    </location>
</feature>
<feature type="non-terminal residue" evidence="3">
    <location>
        <position position="1"/>
    </location>
</feature>
<feature type="compositionally biased region" description="Low complexity" evidence="1">
    <location>
        <begin position="301"/>
        <end position="317"/>
    </location>
</feature>
<dbReference type="PANTHER" id="PTHR33159:SF89">
    <property type="entry name" value="OS02G0189400 PROTEIN"/>
    <property type="match status" value="1"/>
</dbReference>
<protein>
    <recommendedName>
        <fullName evidence="2">RIN4 pathogenic type III effector avirulence factor Avr cleavage site domain-containing protein</fullName>
    </recommendedName>
</protein>
<dbReference type="InterPro" id="IPR008700">
    <property type="entry name" value="TypeIII_avirulence_cleave"/>
</dbReference>
<feature type="compositionally biased region" description="Low complexity" evidence="1">
    <location>
        <begin position="377"/>
        <end position="387"/>
    </location>
</feature>
<organism evidence="3 4">
    <name type="scientific">Paspalum notatum var. saurae</name>
    <dbReference type="NCBI Taxonomy" id="547442"/>
    <lineage>
        <taxon>Eukaryota</taxon>
        <taxon>Viridiplantae</taxon>
        <taxon>Streptophyta</taxon>
        <taxon>Embryophyta</taxon>
        <taxon>Tracheophyta</taxon>
        <taxon>Spermatophyta</taxon>
        <taxon>Magnoliopsida</taxon>
        <taxon>Liliopsida</taxon>
        <taxon>Poales</taxon>
        <taxon>Poaceae</taxon>
        <taxon>PACMAD clade</taxon>
        <taxon>Panicoideae</taxon>
        <taxon>Andropogonodae</taxon>
        <taxon>Paspaleae</taxon>
        <taxon>Paspalinae</taxon>
        <taxon>Paspalum</taxon>
    </lineage>
</organism>
<evidence type="ECO:0000259" key="2">
    <source>
        <dbReference type="Pfam" id="PF05627"/>
    </source>
</evidence>
<feature type="compositionally biased region" description="Basic residues" evidence="1">
    <location>
        <begin position="287"/>
        <end position="300"/>
    </location>
</feature>
<feature type="compositionally biased region" description="Acidic residues" evidence="1">
    <location>
        <begin position="74"/>
        <end position="88"/>
    </location>
</feature>
<feature type="domain" description="RIN4 pathogenic type III effector avirulence factor Avr cleavage site" evidence="2">
    <location>
        <begin position="412"/>
        <end position="444"/>
    </location>
</feature>
<dbReference type="PANTHER" id="PTHR33159">
    <property type="entry name" value="RPM1-INTERACTING PROTEIN 4 (RIN4) FAMILY PROTEIN"/>
    <property type="match status" value="1"/>
</dbReference>
<proteinExistence type="predicted"/>
<feature type="compositionally biased region" description="Pro residues" evidence="1">
    <location>
        <begin position="451"/>
        <end position="460"/>
    </location>
</feature>
<feature type="region of interest" description="Disordered" evidence="1">
    <location>
        <begin position="159"/>
        <end position="420"/>
    </location>
</feature>
<dbReference type="InterPro" id="IPR040387">
    <property type="entry name" value="RIN4/NOI4"/>
</dbReference>
<keyword evidence="4" id="KW-1185">Reference proteome</keyword>
<evidence type="ECO:0000313" key="4">
    <source>
        <dbReference type="Proteomes" id="UP001341281"/>
    </source>
</evidence>
<feature type="compositionally biased region" description="Low complexity" evidence="1">
    <location>
        <begin position="327"/>
        <end position="342"/>
    </location>
</feature>
<dbReference type="Pfam" id="PF05627">
    <property type="entry name" value="AvrRpt-cleavage"/>
    <property type="match status" value="2"/>
</dbReference>
<evidence type="ECO:0000313" key="3">
    <source>
        <dbReference type="EMBL" id="WVZ77551.1"/>
    </source>
</evidence>